<dbReference type="KEGG" id="csol:105362075"/>
<keyword evidence="3" id="KW-0732">Signal</keyword>
<dbReference type="RefSeq" id="XP_011497706.1">
    <property type="nucleotide sequence ID" value="XM_011499404.1"/>
</dbReference>
<organism evidence="4 5">
    <name type="scientific">Ceratosolen solmsi marchali</name>
    <dbReference type="NCBI Taxonomy" id="326594"/>
    <lineage>
        <taxon>Eukaryota</taxon>
        <taxon>Metazoa</taxon>
        <taxon>Ecdysozoa</taxon>
        <taxon>Arthropoda</taxon>
        <taxon>Hexapoda</taxon>
        <taxon>Insecta</taxon>
        <taxon>Pterygota</taxon>
        <taxon>Neoptera</taxon>
        <taxon>Endopterygota</taxon>
        <taxon>Hymenoptera</taxon>
        <taxon>Apocrita</taxon>
        <taxon>Proctotrupomorpha</taxon>
        <taxon>Chalcidoidea</taxon>
        <taxon>Agaonidae</taxon>
        <taxon>Agaoninae</taxon>
        <taxon>Ceratosolen</taxon>
    </lineage>
</organism>
<dbReference type="GO" id="GO:0005615">
    <property type="term" value="C:extracellular space"/>
    <property type="evidence" value="ECO:0007669"/>
    <property type="project" value="TreeGrafter"/>
</dbReference>
<evidence type="ECO:0000313" key="5">
    <source>
        <dbReference type="RefSeq" id="XP_011497706.1"/>
    </source>
</evidence>
<dbReference type="InterPro" id="IPR051217">
    <property type="entry name" value="Insect_Cuticle_Struc_Prot"/>
</dbReference>
<evidence type="ECO:0000256" key="2">
    <source>
        <dbReference type="PROSITE-ProRule" id="PRU00497"/>
    </source>
</evidence>
<proteinExistence type="predicted"/>
<dbReference type="InterPro" id="IPR000618">
    <property type="entry name" value="Insect_cuticle"/>
</dbReference>
<dbReference type="PROSITE" id="PS51155">
    <property type="entry name" value="CHIT_BIND_RR_2"/>
    <property type="match status" value="1"/>
</dbReference>
<dbReference type="PRINTS" id="PR00947">
    <property type="entry name" value="CUTICLE"/>
</dbReference>
<keyword evidence="1 2" id="KW-0193">Cuticle</keyword>
<name>A0AAJ6YGN4_9HYME</name>
<accession>A0AAJ6YGN4</accession>
<evidence type="ECO:0000313" key="4">
    <source>
        <dbReference type="Proteomes" id="UP000695007"/>
    </source>
</evidence>
<reference evidence="5" key="1">
    <citation type="submission" date="2025-08" db="UniProtKB">
        <authorList>
            <consortium name="RefSeq"/>
        </authorList>
    </citation>
    <scope>IDENTIFICATION</scope>
</reference>
<sequence>MALKLIVFSALALASAYAGILPVAFESPVAPLAIHTKIVDPNHDPHPQYSYSYDVHDAHTGDIKNQQETRDGDVVQGSYSLVEADGTRRTVNYVADPLNGFNAVVHKEPAHVAYHAQPAILTHAALPTTYIDTGDYVPTKYVYQH</sequence>
<evidence type="ECO:0000256" key="1">
    <source>
        <dbReference type="ARBA" id="ARBA00022460"/>
    </source>
</evidence>
<feature type="signal peptide" evidence="3">
    <location>
        <begin position="1"/>
        <end position="18"/>
    </location>
</feature>
<keyword evidence="4" id="KW-1185">Reference proteome</keyword>
<evidence type="ECO:0000256" key="3">
    <source>
        <dbReference type="SAM" id="SignalP"/>
    </source>
</evidence>
<feature type="chain" id="PRO_5042500126" evidence="3">
    <location>
        <begin position="19"/>
        <end position="145"/>
    </location>
</feature>
<protein>
    <submittedName>
        <fullName evidence="5">Larval cuticle protein A2B-like</fullName>
    </submittedName>
</protein>
<dbReference type="GO" id="GO:0042302">
    <property type="term" value="F:structural constituent of cuticle"/>
    <property type="evidence" value="ECO:0007669"/>
    <property type="project" value="UniProtKB-UniRule"/>
</dbReference>
<dbReference type="PANTHER" id="PTHR12236">
    <property type="entry name" value="STRUCTURAL CONTITUENT OF CUTICLE"/>
    <property type="match status" value="1"/>
</dbReference>
<dbReference type="PANTHER" id="PTHR12236:SF95">
    <property type="entry name" value="CUTICULAR PROTEIN 76BD, ISOFORM C-RELATED"/>
    <property type="match status" value="1"/>
</dbReference>
<gene>
    <name evidence="5" type="primary">LOC105362075</name>
</gene>
<dbReference type="Proteomes" id="UP000695007">
    <property type="component" value="Unplaced"/>
</dbReference>
<dbReference type="AlphaFoldDB" id="A0AAJ6YGN4"/>
<dbReference type="InterPro" id="IPR031311">
    <property type="entry name" value="CHIT_BIND_RR_consensus"/>
</dbReference>
<dbReference type="Pfam" id="PF00379">
    <property type="entry name" value="Chitin_bind_4"/>
    <property type="match status" value="1"/>
</dbReference>
<dbReference type="PROSITE" id="PS00233">
    <property type="entry name" value="CHIT_BIND_RR_1"/>
    <property type="match status" value="1"/>
</dbReference>
<dbReference type="GeneID" id="105362075"/>
<dbReference type="GO" id="GO:0031012">
    <property type="term" value="C:extracellular matrix"/>
    <property type="evidence" value="ECO:0007669"/>
    <property type="project" value="TreeGrafter"/>
</dbReference>